<organism evidence="3 4">
    <name type="scientific">Enteractinococcus fodinae</name>
    <dbReference type="NCBI Taxonomy" id="684663"/>
    <lineage>
        <taxon>Bacteria</taxon>
        <taxon>Bacillati</taxon>
        <taxon>Actinomycetota</taxon>
        <taxon>Actinomycetes</taxon>
        <taxon>Micrococcales</taxon>
        <taxon>Micrococcaceae</taxon>
    </lineage>
</organism>
<accession>A0ABU2B3G6</accession>
<evidence type="ECO:0000259" key="2">
    <source>
        <dbReference type="SMART" id="SM00507"/>
    </source>
</evidence>
<feature type="region of interest" description="Disordered" evidence="1">
    <location>
        <begin position="364"/>
        <end position="393"/>
    </location>
</feature>
<dbReference type="CDD" id="cd00085">
    <property type="entry name" value="HNHc"/>
    <property type="match status" value="1"/>
</dbReference>
<reference evidence="3 4" key="1">
    <citation type="submission" date="2023-07" db="EMBL/GenBank/DDBJ databases">
        <title>Sequencing the genomes of 1000 actinobacteria strains.</title>
        <authorList>
            <person name="Klenk H.-P."/>
        </authorList>
    </citation>
    <scope>NUCLEOTIDE SEQUENCE [LARGE SCALE GENOMIC DNA]</scope>
    <source>
        <strain evidence="3 4">DSM 22966</strain>
    </source>
</reference>
<dbReference type="InterPro" id="IPR003615">
    <property type="entry name" value="HNH_nuc"/>
</dbReference>
<feature type="domain" description="HNH nuclease" evidence="2">
    <location>
        <begin position="553"/>
        <end position="605"/>
    </location>
</feature>
<name>A0ABU2B3G6_9MICC</name>
<feature type="region of interest" description="Disordered" evidence="1">
    <location>
        <begin position="78"/>
        <end position="109"/>
    </location>
</feature>
<comment type="caution">
    <text evidence="3">The sequence shown here is derived from an EMBL/GenBank/DDBJ whole genome shotgun (WGS) entry which is preliminary data.</text>
</comment>
<evidence type="ECO:0000256" key="1">
    <source>
        <dbReference type="SAM" id="MobiDB-lite"/>
    </source>
</evidence>
<dbReference type="InterPro" id="IPR002711">
    <property type="entry name" value="HNH"/>
</dbReference>
<dbReference type="SMART" id="SM00507">
    <property type="entry name" value="HNHc"/>
    <property type="match status" value="1"/>
</dbReference>
<evidence type="ECO:0000313" key="3">
    <source>
        <dbReference type="EMBL" id="MDR7347554.1"/>
    </source>
</evidence>
<dbReference type="RefSeq" id="WP_310173891.1">
    <property type="nucleotide sequence ID" value="NZ_BAABHE010000003.1"/>
</dbReference>
<proteinExistence type="predicted"/>
<protein>
    <recommendedName>
        <fullName evidence="2">HNH nuclease domain-containing protein</fullName>
    </recommendedName>
</protein>
<keyword evidence="4" id="KW-1185">Reference proteome</keyword>
<gene>
    <name evidence="3" type="ORF">J2S62_001811</name>
</gene>
<dbReference type="Proteomes" id="UP001183794">
    <property type="component" value="Unassembled WGS sequence"/>
</dbReference>
<dbReference type="EMBL" id="JAVDYJ010000001">
    <property type="protein sequence ID" value="MDR7347554.1"/>
    <property type="molecule type" value="Genomic_DNA"/>
</dbReference>
<evidence type="ECO:0000313" key="4">
    <source>
        <dbReference type="Proteomes" id="UP001183794"/>
    </source>
</evidence>
<sequence length="643" mass="69753">MDTTQILPNIGSPVSSPAFDPAAADDMSVGEAVYAAAFFADVAAQRMADPAAASEIARFVTASGEDWMGFKSATVTHQTNNDRDAEDQGAADDPNSAQQHATSPHSIPVAPDNYYDSLPGIAHMLRHHQRAADAILTHFAAHLEPAMNDQQVMLGTPEGVKGYKNGQVYFREVLKLSTAQTTKIHDRVPYVTWASGKNPALAAYQPNLLKVAESFAEGKISGENLDRIISMDKDLTKYVHKTKALPGIKRDILLAFEDALVDAAETLTPDELSEAKTRWANKIAHAIDPDGPLVSDALRKQPDNALRTQNLADGSGKISMHATPAVYAAFKNWSLHQLNFNGTPVEIPQEVLDLLATDDQEAPDPAAAVNDLNDLTSSPDPDAQAEDPQGATLSAEKTATIDPLTTGQRLAAIIIGMFQNLLTMDPKDLGVKKAHGASAQLMIVQDIQTAYETLGVGALPEAVRRPPQAAGVLPPIITRPNPDHEPVCLNPDHTRGHSPPSWTQFMSEAVNIGAMRPADIAPLACDSKLVGQIWNGHHEVLAQYRAHRLFTPTQRRAILARDRGCQAPGCTVPAVYCQIHHITEWLNNGTTNVDNAITLCAHHHGAVHNGKWKIRKHHGTTFFQPAPWLDPTQPLLRNLYWAF</sequence>
<dbReference type="Pfam" id="PF01844">
    <property type="entry name" value="HNH"/>
    <property type="match status" value="1"/>
</dbReference>
<feature type="compositionally biased region" description="Polar residues" evidence="1">
    <location>
        <begin position="95"/>
        <end position="105"/>
    </location>
</feature>